<evidence type="ECO:0000256" key="2">
    <source>
        <dbReference type="ARBA" id="ARBA00022679"/>
    </source>
</evidence>
<evidence type="ECO:0000313" key="5">
    <source>
        <dbReference type="RefSeq" id="XP_014680650.1"/>
    </source>
</evidence>
<proteinExistence type="predicted"/>
<dbReference type="Gene3D" id="3.40.50.150">
    <property type="entry name" value="Vaccinia Virus protein VP39"/>
    <property type="match status" value="1"/>
</dbReference>
<keyword evidence="3" id="KW-0949">S-adenosyl-L-methionine</keyword>
<dbReference type="GeneID" id="106820659"/>
<dbReference type="SUPFAM" id="SSF53335">
    <property type="entry name" value="S-adenosyl-L-methionine-dependent methyltransferases"/>
    <property type="match status" value="1"/>
</dbReference>
<sequence>PAKDKRSDLKVFVPLCGKSADVHWLSTLGYQVLGVECSEIAVKAFFEEQNIQH</sequence>
<dbReference type="RefSeq" id="XP_014680650.1">
    <property type="nucleotide sequence ID" value="XM_014825164.1"/>
</dbReference>
<dbReference type="PROSITE" id="PS51585">
    <property type="entry name" value="SAM_MT_TPMT"/>
    <property type="match status" value="1"/>
</dbReference>
<dbReference type="Pfam" id="PF05724">
    <property type="entry name" value="TPMT"/>
    <property type="match status" value="1"/>
</dbReference>
<reference evidence="5" key="1">
    <citation type="submission" date="2025-08" db="UniProtKB">
        <authorList>
            <consortium name="RefSeq"/>
        </authorList>
    </citation>
    <scope>IDENTIFICATION</scope>
</reference>
<evidence type="ECO:0000313" key="4">
    <source>
        <dbReference type="Proteomes" id="UP000695022"/>
    </source>
</evidence>
<gene>
    <name evidence="5" type="primary">LOC106820659</name>
</gene>
<name>A0ABM1F879_PRICU</name>
<dbReference type="PANTHER" id="PTHR10259">
    <property type="entry name" value="THIOPURINE S-METHYLTRANSFERASE"/>
    <property type="match status" value="1"/>
</dbReference>
<dbReference type="Proteomes" id="UP000695022">
    <property type="component" value="Unplaced"/>
</dbReference>
<organism evidence="4 5">
    <name type="scientific">Priapulus caudatus</name>
    <name type="common">Priapulid worm</name>
    <dbReference type="NCBI Taxonomy" id="37621"/>
    <lineage>
        <taxon>Eukaryota</taxon>
        <taxon>Metazoa</taxon>
        <taxon>Ecdysozoa</taxon>
        <taxon>Scalidophora</taxon>
        <taxon>Priapulida</taxon>
        <taxon>Priapulimorpha</taxon>
        <taxon>Priapulimorphida</taxon>
        <taxon>Priapulidae</taxon>
        <taxon>Priapulus</taxon>
    </lineage>
</organism>
<feature type="non-terminal residue" evidence="5">
    <location>
        <position position="1"/>
    </location>
</feature>
<evidence type="ECO:0000256" key="1">
    <source>
        <dbReference type="ARBA" id="ARBA00022603"/>
    </source>
</evidence>
<evidence type="ECO:0000256" key="3">
    <source>
        <dbReference type="ARBA" id="ARBA00022691"/>
    </source>
</evidence>
<keyword evidence="2" id="KW-0808">Transferase</keyword>
<dbReference type="PANTHER" id="PTHR10259:SF11">
    <property type="entry name" value="THIOPURINE S-METHYLTRANSFERASE"/>
    <property type="match status" value="1"/>
</dbReference>
<keyword evidence="1" id="KW-0489">Methyltransferase</keyword>
<keyword evidence="4" id="KW-1185">Reference proteome</keyword>
<dbReference type="InterPro" id="IPR029063">
    <property type="entry name" value="SAM-dependent_MTases_sf"/>
</dbReference>
<feature type="non-terminal residue" evidence="5">
    <location>
        <position position="53"/>
    </location>
</feature>
<protein>
    <submittedName>
        <fullName evidence="5">Thiopurine S-methyltransferase-like</fullName>
    </submittedName>
</protein>
<accession>A0ABM1F879</accession>
<dbReference type="InterPro" id="IPR008854">
    <property type="entry name" value="TPMT"/>
</dbReference>